<evidence type="ECO:0000313" key="1">
    <source>
        <dbReference type="EMBL" id="KOM31861.1"/>
    </source>
</evidence>
<evidence type="ECO:0000313" key="2">
    <source>
        <dbReference type="Proteomes" id="UP000053144"/>
    </source>
</evidence>
<dbReference type="Gramene" id="KOM31861">
    <property type="protein sequence ID" value="KOM31861"/>
    <property type="gene ID" value="LR48_Vigan01g141700"/>
</dbReference>
<sequence>MEVRKSVVTEKRKLFGEKLRCEDAVSHSVEISDYDDVEVCVKVVVLMHCEDLKVRLHSMGDEANASDEMKRTWCSLSPVCDDGIERICGIHAFSEKKKDVFSYGVRIRLRYRVRRKLSVVFDYASLYSVPGVVGEEVDRSTPVGSSSSALHNESLGSEMESSFVSPVSRIVSLKRILSREKKESVSGWWWEGVAPQPPS</sequence>
<name>A0A0L9TN08_PHAAN</name>
<dbReference type="Proteomes" id="UP000053144">
    <property type="component" value="Chromosome 1"/>
</dbReference>
<reference evidence="2" key="1">
    <citation type="journal article" date="2015" name="Proc. Natl. Acad. Sci. U.S.A.">
        <title>Genome sequencing of adzuki bean (Vigna angularis) provides insight into high starch and low fat accumulation and domestication.</title>
        <authorList>
            <person name="Yang K."/>
            <person name="Tian Z."/>
            <person name="Chen C."/>
            <person name="Luo L."/>
            <person name="Zhao B."/>
            <person name="Wang Z."/>
            <person name="Yu L."/>
            <person name="Li Y."/>
            <person name="Sun Y."/>
            <person name="Li W."/>
            <person name="Chen Y."/>
            <person name="Li Y."/>
            <person name="Zhang Y."/>
            <person name="Ai D."/>
            <person name="Zhao J."/>
            <person name="Shang C."/>
            <person name="Ma Y."/>
            <person name="Wu B."/>
            <person name="Wang M."/>
            <person name="Gao L."/>
            <person name="Sun D."/>
            <person name="Zhang P."/>
            <person name="Guo F."/>
            <person name="Wang W."/>
            <person name="Li Y."/>
            <person name="Wang J."/>
            <person name="Varshney R.K."/>
            <person name="Wang J."/>
            <person name="Ling H.Q."/>
            <person name="Wan P."/>
        </authorList>
    </citation>
    <scope>NUCLEOTIDE SEQUENCE</scope>
    <source>
        <strain evidence="2">cv. Jingnong 6</strain>
    </source>
</reference>
<protein>
    <submittedName>
        <fullName evidence="1">Uncharacterized protein</fullName>
    </submittedName>
</protein>
<proteinExistence type="predicted"/>
<dbReference type="EMBL" id="CM003371">
    <property type="protein sequence ID" value="KOM31861.1"/>
    <property type="molecule type" value="Genomic_DNA"/>
</dbReference>
<dbReference type="AlphaFoldDB" id="A0A0L9TN08"/>
<organism evidence="1 2">
    <name type="scientific">Phaseolus angularis</name>
    <name type="common">Azuki bean</name>
    <name type="synonym">Vigna angularis</name>
    <dbReference type="NCBI Taxonomy" id="3914"/>
    <lineage>
        <taxon>Eukaryota</taxon>
        <taxon>Viridiplantae</taxon>
        <taxon>Streptophyta</taxon>
        <taxon>Embryophyta</taxon>
        <taxon>Tracheophyta</taxon>
        <taxon>Spermatophyta</taxon>
        <taxon>Magnoliopsida</taxon>
        <taxon>eudicotyledons</taxon>
        <taxon>Gunneridae</taxon>
        <taxon>Pentapetalae</taxon>
        <taxon>rosids</taxon>
        <taxon>fabids</taxon>
        <taxon>Fabales</taxon>
        <taxon>Fabaceae</taxon>
        <taxon>Papilionoideae</taxon>
        <taxon>50 kb inversion clade</taxon>
        <taxon>NPAAA clade</taxon>
        <taxon>indigoferoid/millettioid clade</taxon>
        <taxon>Phaseoleae</taxon>
        <taxon>Vigna</taxon>
    </lineage>
</organism>
<accession>A0A0L9TN08</accession>
<gene>
    <name evidence="1" type="ORF">LR48_Vigan01g141700</name>
</gene>